<dbReference type="Proteomes" id="UP000031036">
    <property type="component" value="Unassembled WGS sequence"/>
</dbReference>
<name>A0A0B2VS65_TOXCA</name>
<reference evidence="2 3" key="1">
    <citation type="submission" date="2014-11" db="EMBL/GenBank/DDBJ databases">
        <title>Genetic blueprint of the zoonotic pathogen Toxocara canis.</title>
        <authorList>
            <person name="Zhu X.-Q."/>
            <person name="Korhonen P.K."/>
            <person name="Cai H."/>
            <person name="Young N.D."/>
            <person name="Nejsum P."/>
            <person name="von Samson-Himmelstjerna G."/>
            <person name="Boag P.R."/>
            <person name="Tan P."/>
            <person name="Li Q."/>
            <person name="Min J."/>
            <person name="Yang Y."/>
            <person name="Wang X."/>
            <person name="Fang X."/>
            <person name="Hall R.S."/>
            <person name="Hofmann A."/>
            <person name="Sternberg P.W."/>
            <person name="Jex A.R."/>
            <person name="Gasser R.B."/>
        </authorList>
    </citation>
    <scope>NUCLEOTIDE SEQUENCE [LARGE SCALE GENOMIC DNA]</scope>
    <source>
        <strain evidence="2">PN_DK_2014</strain>
    </source>
</reference>
<protein>
    <submittedName>
        <fullName evidence="2">Uncharacterized protein</fullName>
    </submittedName>
</protein>
<evidence type="ECO:0000256" key="1">
    <source>
        <dbReference type="SAM" id="MobiDB-lite"/>
    </source>
</evidence>
<organism evidence="2 3">
    <name type="scientific">Toxocara canis</name>
    <name type="common">Canine roundworm</name>
    <dbReference type="NCBI Taxonomy" id="6265"/>
    <lineage>
        <taxon>Eukaryota</taxon>
        <taxon>Metazoa</taxon>
        <taxon>Ecdysozoa</taxon>
        <taxon>Nematoda</taxon>
        <taxon>Chromadorea</taxon>
        <taxon>Rhabditida</taxon>
        <taxon>Spirurina</taxon>
        <taxon>Ascaridomorpha</taxon>
        <taxon>Ascaridoidea</taxon>
        <taxon>Toxocaridae</taxon>
        <taxon>Toxocara</taxon>
    </lineage>
</organism>
<comment type="caution">
    <text evidence="2">The sequence shown here is derived from an EMBL/GenBank/DDBJ whole genome shotgun (WGS) entry which is preliminary data.</text>
</comment>
<evidence type="ECO:0000313" key="2">
    <source>
        <dbReference type="EMBL" id="KHN84144.1"/>
    </source>
</evidence>
<evidence type="ECO:0000313" key="3">
    <source>
        <dbReference type="Proteomes" id="UP000031036"/>
    </source>
</evidence>
<proteinExistence type="predicted"/>
<gene>
    <name evidence="2" type="ORF">Tcan_04653</name>
</gene>
<feature type="region of interest" description="Disordered" evidence="1">
    <location>
        <begin position="75"/>
        <end position="95"/>
    </location>
</feature>
<accession>A0A0B2VS65</accession>
<dbReference type="EMBL" id="JPKZ01001066">
    <property type="protein sequence ID" value="KHN84144.1"/>
    <property type="molecule type" value="Genomic_DNA"/>
</dbReference>
<keyword evidence="3" id="KW-1185">Reference proteome</keyword>
<dbReference type="AlphaFoldDB" id="A0A0B2VS65"/>
<sequence>MEQSAGKSIDFHNNNVLQTTVNETSRVELPIPVSAAPVVDLSAPVVNITKNPTCMQTELKNDVDSPLSVAAATHWTPGKKRKIPTEPQSPKTGEKGAAGLERLASTQKATACLMNVRSAAATAGCSIRQSSLSNTSARESVRKWQSKARNTRQYFFNKWKDLMKACCVVRSVRSVYASRGLVRVFNENCGPLAQASPVSLSTPRSGKFSKNLIETPFGSRAIEKKHEFVVYICVMHREEEIDEVTARPAVYCLLPRAPLQSHKRLEVHETRPTNTRSELFLHIDEEKELEPELKKRRRHDLKLVHADNSLEENALC</sequence>